<accession>A0A4Q4MWZ2</accession>
<evidence type="ECO:0000313" key="3">
    <source>
        <dbReference type="EMBL" id="RYN35068.1"/>
    </source>
</evidence>
<feature type="coiled-coil region" evidence="1">
    <location>
        <begin position="22"/>
        <end position="56"/>
    </location>
</feature>
<comment type="caution">
    <text evidence="4">The sequence shown here is derived from an EMBL/GenBank/DDBJ whole genome shotgun (WGS) entry which is preliminary data.</text>
</comment>
<feature type="domain" description="Azaphilone pigments biosynthesis cluster protein L N-terminal" evidence="2">
    <location>
        <begin position="4"/>
        <end position="173"/>
    </location>
</feature>
<organism evidence="4 6">
    <name type="scientific">Alternaria tenuissima</name>
    <dbReference type="NCBI Taxonomy" id="119927"/>
    <lineage>
        <taxon>Eukaryota</taxon>
        <taxon>Fungi</taxon>
        <taxon>Dikarya</taxon>
        <taxon>Ascomycota</taxon>
        <taxon>Pezizomycotina</taxon>
        <taxon>Dothideomycetes</taxon>
        <taxon>Pleosporomycetidae</taxon>
        <taxon>Pleosporales</taxon>
        <taxon>Pleosporineae</taxon>
        <taxon>Pleosporaceae</taxon>
        <taxon>Alternaria</taxon>
        <taxon>Alternaria sect. Alternaria</taxon>
        <taxon>Alternaria alternata complex</taxon>
    </lineage>
</organism>
<reference evidence="3" key="1">
    <citation type="submission" date="2017-10" db="EMBL/GenBank/DDBJ databases">
        <authorList>
            <person name="Armitage A.D."/>
            <person name="Barbara D.J."/>
            <person name="Woodhall J.W."/>
            <person name="Sreenivasaprasad S."/>
            <person name="Lane C.R."/>
            <person name="Clarkson J.P."/>
            <person name="Harrison R.J."/>
        </authorList>
    </citation>
    <scope>NUCLEOTIDE SEQUENCE</scope>
    <source>
        <strain evidence="3">FERA 1164</strain>
        <strain evidence="5">FERA 635</strain>
    </source>
</reference>
<reference evidence="3 6" key="2">
    <citation type="journal article" date="2019" name="bioRxiv">
        <title>Genomics, evolutionary history and diagnostics of the Alternaria alternata species group including apple and Asian pear pathotypes.</title>
        <authorList>
            <person name="Armitage A.D."/>
            <person name="Cockerton H.M."/>
            <person name="Sreenivasaprasad S."/>
            <person name="Woodhall J.W."/>
            <person name="Lane C.R."/>
            <person name="Harrison R.J."/>
            <person name="Clarkson J.P."/>
        </authorList>
    </citation>
    <scope>NUCLEOTIDE SEQUENCE [LARGE SCALE GENOMIC DNA]</scope>
    <source>
        <strain evidence="6">FERA 1082</strain>
        <strain evidence="3">FERA 1164</strain>
        <strain evidence="5">FERA 635</strain>
    </source>
</reference>
<dbReference type="Proteomes" id="UP000292402">
    <property type="component" value="Unassembled WGS sequence"/>
</dbReference>
<evidence type="ECO:0000259" key="2">
    <source>
        <dbReference type="Pfam" id="PF17111"/>
    </source>
</evidence>
<dbReference type="Pfam" id="PF17111">
    <property type="entry name" value="PigL_N"/>
    <property type="match status" value="1"/>
</dbReference>
<name>A0A4Q4MWZ2_9PLEO</name>
<gene>
    <name evidence="4" type="ORF">AA0114_g1008</name>
    <name evidence="3" type="ORF">AA0115_g2168</name>
    <name evidence="5" type="ORF">AA0119_g1187</name>
</gene>
<evidence type="ECO:0000313" key="5">
    <source>
        <dbReference type="EMBL" id="RYO08648.1"/>
    </source>
</evidence>
<evidence type="ECO:0000256" key="1">
    <source>
        <dbReference type="SAM" id="Coils"/>
    </source>
</evidence>
<protein>
    <recommendedName>
        <fullName evidence="2">Azaphilone pigments biosynthesis cluster protein L N-terminal domain-containing protein</fullName>
    </recommendedName>
</protein>
<dbReference type="EMBL" id="PDXA01000002">
    <property type="protein sequence ID" value="RYN61010.1"/>
    <property type="molecule type" value="Genomic_DNA"/>
</dbReference>
<proteinExistence type="predicted"/>
<reference evidence="4" key="3">
    <citation type="journal article" date="2019" name="J. ISSAAS">
        <title>Genomics, evolutionary history and diagnostics of the Alternaria alternata species group including apple and Asian pear pathotypes.</title>
        <authorList>
            <person name="Armitage A.D."/>
            <person name="Cockerton H.M."/>
            <person name="Sreenivasaprasad S."/>
            <person name="Woodhall J."/>
            <person name="Lane C."/>
            <person name="Harrison R.J."/>
            <person name="Clarkson J.P."/>
        </authorList>
    </citation>
    <scope>NUCLEOTIDE SEQUENCE</scope>
    <source>
        <strain evidence="4">FERA 1082</strain>
    </source>
</reference>
<evidence type="ECO:0000313" key="4">
    <source>
        <dbReference type="EMBL" id="RYN61010.1"/>
    </source>
</evidence>
<evidence type="ECO:0000313" key="7">
    <source>
        <dbReference type="Proteomes" id="UP000293195"/>
    </source>
</evidence>
<evidence type="ECO:0000313" key="6">
    <source>
        <dbReference type="Proteomes" id="UP000292402"/>
    </source>
</evidence>
<dbReference type="Proteomes" id="UP000293195">
    <property type="component" value="Unassembled WGS sequence"/>
</dbReference>
<dbReference type="Proteomes" id="UP000292340">
    <property type="component" value="Unassembled WGS sequence"/>
</dbReference>
<dbReference type="AlphaFoldDB" id="A0A4Q4MWZ2"/>
<sequence length="230" mass="26179">MAEVAGTIFGVISLSIQLFEKLNTYTNSVKDARTKAEQITSELDTLVNLLENLETIISTLDPTTSTALTRNSIQECARAIEVIRSRLGDVPPVKGSVRFWTRSGNVIKRLTYPFKENDIKYWKDVLASIQQSLQTALLVSQIDQQQRYFMTVQAQFGQLSLDTSAGIQMILDRQRYFQTQDSSYTTRQNQMCGISCLFDQRLHDPGQRLLDLGQQVRTVRGVVELQLHWL</sequence>
<dbReference type="InterPro" id="IPR031348">
    <property type="entry name" value="PigL_N"/>
</dbReference>
<dbReference type="EMBL" id="PDXF01000003">
    <property type="protein sequence ID" value="RYO08648.1"/>
    <property type="molecule type" value="Genomic_DNA"/>
</dbReference>
<keyword evidence="1" id="KW-0175">Coiled coil</keyword>
<dbReference type="EMBL" id="PDXB01000004">
    <property type="protein sequence ID" value="RYN35068.1"/>
    <property type="molecule type" value="Genomic_DNA"/>
</dbReference>
<keyword evidence="7" id="KW-1185">Reference proteome</keyword>